<dbReference type="RefSeq" id="WP_324716223.1">
    <property type="nucleotide sequence ID" value="NZ_CP141615.1"/>
</dbReference>
<keyword evidence="1" id="KW-0813">Transport</keyword>
<feature type="region of interest" description="Disordered" evidence="5">
    <location>
        <begin position="1"/>
        <end position="27"/>
    </location>
</feature>
<dbReference type="InterPro" id="IPR003593">
    <property type="entry name" value="AAA+_ATPase"/>
</dbReference>
<gene>
    <name evidence="7" type="ORF">U7230_12795</name>
</gene>
<dbReference type="PROSITE" id="PS50893">
    <property type="entry name" value="ABC_TRANSPORTER_2"/>
    <property type="match status" value="1"/>
</dbReference>
<dbReference type="Gene3D" id="3.40.50.300">
    <property type="entry name" value="P-loop containing nucleotide triphosphate hydrolases"/>
    <property type="match status" value="1"/>
</dbReference>
<dbReference type="InterPro" id="IPR003439">
    <property type="entry name" value="ABC_transporter-like_ATP-bd"/>
</dbReference>
<evidence type="ECO:0000256" key="1">
    <source>
        <dbReference type="ARBA" id="ARBA00022448"/>
    </source>
</evidence>
<dbReference type="Pfam" id="PF00005">
    <property type="entry name" value="ABC_tran"/>
    <property type="match status" value="1"/>
</dbReference>
<evidence type="ECO:0000313" key="7">
    <source>
        <dbReference type="EMBL" id="WRP16951.1"/>
    </source>
</evidence>
<comment type="similarity">
    <text evidence="4">Belongs to the ABC transporter superfamily. Drug exporter-1 (DrugE1) (TC 3.A.1.105) family.</text>
</comment>
<keyword evidence="8" id="KW-1185">Reference proteome</keyword>
<feature type="domain" description="ABC transporter" evidence="6">
    <location>
        <begin position="32"/>
        <end position="262"/>
    </location>
</feature>
<dbReference type="SUPFAM" id="SSF52540">
    <property type="entry name" value="P-loop containing nucleoside triphosphate hydrolases"/>
    <property type="match status" value="1"/>
</dbReference>
<dbReference type="PANTHER" id="PTHR42711:SF18">
    <property type="entry name" value="ABC TRANSPORTER, ATP-BINDING PROTEIN"/>
    <property type="match status" value="1"/>
</dbReference>
<evidence type="ECO:0000256" key="2">
    <source>
        <dbReference type="ARBA" id="ARBA00022741"/>
    </source>
</evidence>
<dbReference type="InterPro" id="IPR050763">
    <property type="entry name" value="ABC_transporter_ATP-binding"/>
</dbReference>
<evidence type="ECO:0000256" key="5">
    <source>
        <dbReference type="SAM" id="MobiDB-lite"/>
    </source>
</evidence>
<evidence type="ECO:0000256" key="3">
    <source>
        <dbReference type="ARBA" id="ARBA00022840"/>
    </source>
</evidence>
<dbReference type="SMART" id="SM00382">
    <property type="entry name" value="AAA"/>
    <property type="match status" value="1"/>
</dbReference>
<evidence type="ECO:0000259" key="6">
    <source>
        <dbReference type="PROSITE" id="PS50893"/>
    </source>
</evidence>
<evidence type="ECO:0000313" key="8">
    <source>
        <dbReference type="Proteomes" id="UP001332192"/>
    </source>
</evidence>
<keyword evidence="2" id="KW-0547">Nucleotide-binding</keyword>
<organism evidence="7 8">
    <name type="scientific">Carboxydichorda subterranea</name>
    <dbReference type="NCBI Taxonomy" id="3109565"/>
    <lineage>
        <taxon>Bacteria</taxon>
        <taxon>Bacillati</taxon>
        <taxon>Bacillota</taxon>
        <taxon>Limnochordia</taxon>
        <taxon>Limnochordales</taxon>
        <taxon>Geochordaceae</taxon>
        <taxon>Carboxydichorda</taxon>
    </lineage>
</organism>
<protein>
    <submittedName>
        <fullName evidence="7">ATP-binding cassette domain-containing protein</fullName>
    </submittedName>
</protein>
<accession>A0ABZ1BWM6</accession>
<dbReference type="GO" id="GO:0005524">
    <property type="term" value="F:ATP binding"/>
    <property type="evidence" value="ECO:0007669"/>
    <property type="project" value="UniProtKB-KW"/>
</dbReference>
<sequence length="370" mass="40108">MTQRERVAPLPQINAEPDRRSDGHVAGGPADIVVEGLTKQFGSFVAVDHVSFEVRRGEVFGFLGPNGAGKSTTIRMLTTLLRPTAGTARVGGWDVVHDAGRVRSRIGLVAERIILYDRLSAAENLRLFGRLNGMADEAIRAATTRWLTRLGMIEWEDKLVGTFSTGMKQRVNIARALLHQPQVLFLDEPTLGLDPQTTRAIRSFIQELRDEGMTIVLTTHQMAEAEMLSDRVAIIDHGRIVALDTPEALKRRLAETHQTVIEMTLDAPSGEVETRLKEALPGLTVDVALTASGTVHVKVLAPSSDAIAPVVQAVAAVGAHIVQLHTVEPTLEDVFLHLTGHQIRDEVSAGAPVTAGRAWGRRAAASRTGR</sequence>
<dbReference type="EMBL" id="CP141615">
    <property type="protein sequence ID" value="WRP16951.1"/>
    <property type="molecule type" value="Genomic_DNA"/>
</dbReference>
<keyword evidence="3 7" id="KW-0067">ATP-binding</keyword>
<name>A0ABZ1BWM6_9FIRM</name>
<evidence type="ECO:0000256" key="4">
    <source>
        <dbReference type="ARBA" id="ARBA00049985"/>
    </source>
</evidence>
<dbReference type="Proteomes" id="UP001332192">
    <property type="component" value="Chromosome"/>
</dbReference>
<dbReference type="NCBIfam" id="TIGR01188">
    <property type="entry name" value="drrA"/>
    <property type="match status" value="1"/>
</dbReference>
<reference evidence="7 8" key="1">
    <citation type="journal article" date="2024" name="Front. Microbiol.">
        <title>Novel thermophilic genera Geochorda gen. nov. and Carboxydochorda gen. nov. from the deep terrestrial subsurface reveal the ecophysiological diversity in the class Limnochordia.</title>
        <authorList>
            <person name="Karnachuk O.V."/>
            <person name="Lukina A.P."/>
            <person name="Avakyan M.R."/>
            <person name="Kadnikov V.V."/>
            <person name="Begmatov S."/>
            <person name="Beletsky A.V."/>
            <person name="Vlasova K.G."/>
            <person name="Novikov A.A."/>
            <person name="Shcherbakova V.A."/>
            <person name="Mardanov A.V."/>
            <person name="Ravin N.V."/>
        </authorList>
    </citation>
    <scope>NUCLEOTIDE SEQUENCE [LARGE SCALE GENOMIC DNA]</scope>
    <source>
        <strain evidence="7 8">L945</strain>
    </source>
</reference>
<dbReference type="InterPro" id="IPR005894">
    <property type="entry name" value="DrrA"/>
</dbReference>
<dbReference type="InterPro" id="IPR027417">
    <property type="entry name" value="P-loop_NTPase"/>
</dbReference>
<proteinExistence type="inferred from homology"/>
<dbReference type="PANTHER" id="PTHR42711">
    <property type="entry name" value="ABC TRANSPORTER ATP-BINDING PROTEIN"/>
    <property type="match status" value="1"/>
</dbReference>